<comment type="caution">
    <text evidence="1">The sequence shown here is derived from an EMBL/GenBank/DDBJ whole genome shotgun (WGS) entry which is preliminary data.</text>
</comment>
<evidence type="ECO:0000313" key="1">
    <source>
        <dbReference type="EMBL" id="GAK72686.1"/>
    </source>
</evidence>
<reference evidence="1 2" key="1">
    <citation type="submission" date="2014-08" db="EMBL/GenBank/DDBJ databases">
        <title>Whole genome shotgun sequence of Rhizobium rubi NBRC 13261.</title>
        <authorList>
            <person name="Katano-Makiyama Y."/>
            <person name="Hosoyama A."/>
            <person name="Hashimoto M."/>
            <person name="Hosoyama Y."/>
            <person name="Noguchi M."/>
            <person name="Tsuchikane K."/>
            <person name="Uohara A."/>
            <person name="Ohji S."/>
            <person name="Ichikawa N."/>
            <person name="Kimura A."/>
            <person name="Yamazoe A."/>
            <person name="Fujita N."/>
        </authorList>
    </citation>
    <scope>NUCLEOTIDE SEQUENCE [LARGE SCALE GENOMIC DNA]</scope>
    <source>
        <strain evidence="1 2">NBRC 13261</strain>
    </source>
</reference>
<accession>A0A081D190</accession>
<gene>
    <name evidence="1" type="ORF">RRU01S_27_00740</name>
</gene>
<dbReference type="AlphaFoldDB" id="A0A081D190"/>
<protein>
    <submittedName>
        <fullName evidence="1">Uncharacterized protein</fullName>
    </submittedName>
</protein>
<sequence length="114" mass="12665">MLNLVGLWALKSVCLYMPEPRAIKLFESVCEAEGVATFSATTPDEFELAARNHQFAAIVTVADCIDEIRLVSNLPIIDIQPLIDDWLAAGSFQKLVGIENLTFLHGTCFIARRR</sequence>
<dbReference type="RefSeq" id="WP_045232118.1">
    <property type="nucleotide sequence ID" value="NZ_BBJU01000027.1"/>
</dbReference>
<dbReference type="OrthoDB" id="9955135at2"/>
<evidence type="ECO:0000313" key="2">
    <source>
        <dbReference type="Proteomes" id="UP000028701"/>
    </source>
</evidence>
<dbReference type="EMBL" id="BBJU01000027">
    <property type="protein sequence ID" value="GAK72686.1"/>
    <property type="molecule type" value="Genomic_DNA"/>
</dbReference>
<name>A0A081D190_9HYPH</name>
<proteinExistence type="predicted"/>
<organism evidence="1 2">
    <name type="scientific">Agrobacterium rubi TR3 = NBRC 13261</name>
    <dbReference type="NCBI Taxonomy" id="1368415"/>
    <lineage>
        <taxon>Bacteria</taxon>
        <taxon>Pseudomonadati</taxon>
        <taxon>Pseudomonadota</taxon>
        <taxon>Alphaproteobacteria</taxon>
        <taxon>Hyphomicrobiales</taxon>
        <taxon>Rhizobiaceae</taxon>
        <taxon>Rhizobium/Agrobacterium group</taxon>
        <taxon>Agrobacterium</taxon>
    </lineage>
</organism>
<dbReference type="Proteomes" id="UP000028701">
    <property type="component" value="Unassembled WGS sequence"/>
</dbReference>